<proteinExistence type="predicted"/>
<dbReference type="EMBL" id="JBJHZX010000025">
    <property type="protein sequence ID" value="MFL0197091.1"/>
    <property type="molecule type" value="Genomic_DNA"/>
</dbReference>
<gene>
    <name evidence="1" type="ORF">ACJDU8_16215</name>
</gene>
<dbReference type="RefSeq" id="WP_406793197.1">
    <property type="nucleotide sequence ID" value="NZ_JBJHZX010000025.1"/>
</dbReference>
<organism evidence="1 2">
    <name type="scientific">Candidatus Clostridium eludens</name>
    <dbReference type="NCBI Taxonomy" id="3381663"/>
    <lineage>
        <taxon>Bacteria</taxon>
        <taxon>Bacillati</taxon>
        <taxon>Bacillota</taxon>
        <taxon>Clostridia</taxon>
        <taxon>Eubacteriales</taxon>
        <taxon>Clostridiaceae</taxon>
        <taxon>Clostridium</taxon>
    </lineage>
</organism>
<comment type="caution">
    <text evidence="1">The sequence shown here is derived from an EMBL/GenBank/DDBJ whole genome shotgun (WGS) entry which is preliminary data.</text>
</comment>
<protein>
    <submittedName>
        <fullName evidence="1">Uncharacterized protein</fullName>
    </submittedName>
</protein>
<accession>A0ABW8SPH4</accession>
<name>A0ABW8SPH4_9CLOT</name>
<keyword evidence="2" id="KW-1185">Reference proteome</keyword>
<evidence type="ECO:0000313" key="2">
    <source>
        <dbReference type="Proteomes" id="UP001623660"/>
    </source>
</evidence>
<reference evidence="1 2" key="1">
    <citation type="submission" date="2024-11" db="EMBL/GenBank/DDBJ databases">
        <authorList>
            <person name="Heng Y.C."/>
            <person name="Lim A.C.H."/>
            <person name="Lee J.K.Y."/>
            <person name="Kittelmann S."/>
        </authorList>
    </citation>
    <scope>NUCLEOTIDE SEQUENCE [LARGE SCALE GENOMIC DNA]</scope>
    <source>
        <strain evidence="1 2">WILCCON 0269</strain>
    </source>
</reference>
<sequence>MEFRLNKVDLEVRHRVKETTSAGKVHNKRGIFINKEYKDRGKDRQGDFRSELNKYKQGKNKKRILVKAVKVEEVEIKAFKKEKDNISKDTTRGIILDVKK</sequence>
<evidence type="ECO:0000313" key="1">
    <source>
        <dbReference type="EMBL" id="MFL0197091.1"/>
    </source>
</evidence>
<dbReference type="Proteomes" id="UP001623660">
    <property type="component" value="Unassembled WGS sequence"/>
</dbReference>